<name>A0A4S3MD59_9RHOB</name>
<evidence type="ECO:0000313" key="2">
    <source>
        <dbReference type="EMBL" id="THD76397.1"/>
    </source>
</evidence>
<accession>A0A4S3MD59</accession>
<organism evidence="2 3">
    <name type="scientific">Thalassobius vesicularis</name>
    <dbReference type="NCBI Taxonomy" id="1294297"/>
    <lineage>
        <taxon>Bacteria</taxon>
        <taxon>Pseudomonadati</taxon>
        <taxon>Pseudomonadota</taxon>
        <taxon>Alphaproteobacteria</taxon>
        <taxon>Rhodobacterales</taxon>
        <taxon>Roseobacteraceae</taxon>
        <taxon>Thalassovita</taxon>
    </lineage>
</organism>
<comment type="caution">
    <text evidence="2">The sequence shown here is derived from an EMBL/GenBank/DDBJ whole genome shotgun (WGS) entry which is preliminary data.</text>
</comment>
<keyword evidence="3" id="KW-1185">Reference proteome</keyword>
<evidence type="ECO:0000313" key="3">
    <source>
        <dbReference type="Proteomes" id="UP000306113"/>
    </source>
</evidence>
<keyword evidence="2" id="KW-0456">Lyase</keyword>
<reference evidence="2 3" key="1">
    <citation type="submission" date="2019-04" db="EMBL/GenBank/DDBJ databases">
        <title>Draft genome sequence of Youngimonas vesicularis.</title>
        <authorList>
            <person name="Hameed A."/>
        </authorList>
    </citation>
    <scope>NUCLEOTIDE SEQUENCE [LARGE SCALE GENOMIC DNA]</scope>
    <source>
        <strain evidence="2 3">CC-AMW-E</strain>
    </source>
</reference>
<sequence>MGLFDKIGRRASVMGKMAETVGVDFAEKVAQDPTVAAKYREAVMRCSHCSHDGECKGWMAEHPHATETPDYCRNKDLLEGLARG</sequence>
<dbReference type="GO" id="GO:0016829">
    <property type="term" value="F:lyase activity"/>
    <property type="evidence" value="ECO:0007669"/>
    <property type="project" value="UniProtKB-KW"/>
</dbReference>
<gene>
    <name evidence="2" type="ORF">E7681_00730</name>
</gene>
<dbReference type="Proteomes" id="UP000306113">
    <property type="component" value="Unassembled WGS sequence"/>
</dbReference>
<evidence type="ECO:0000259" key="1">
    <source>
        <dbReference type="Pfam" id="PF20056"/>
    </source>
</evidence>
<dbReference type="OrthoDB" id="7961152at2"/>
<dbReference type="InterPro" id="IPR045601">
    <property type="entry name" value="DUF6455"/>
</dbReference>
<protein>
    <submittedName>
        <fullName evidence="2">Adenylosuccinate lyase</fullName>
    </submittedName>
</protein>
<feature type="domain" description="DUF6455" evidence="1">
    <location>
        <begin position="1"/>
        <end position="83"/>
    </location>
</feature>
<dbReference type="EMBL" id="SSMD01000001">
    <property type="protein sequence ID" value="THD76397.1"/>
    <property type="molecule type" value="Genomic_DNA"/>
</dbReference>
<dbReference type="AlphaFoldDB" id="A0A4S3MD59"/>
<dbReference type="Pfam" id="PF20056">
    <property type="entry name" value="DUF6455"/>
    <property type="match status" value="1"/>
</dbReference>
<proteinExistence type="predicted"/>
<dbReference type="RefSeq" id="WP_136337341.1">
    <property type="nucleotide sequence ID" value="NZ_SSMD01000001.1"/>
</dbReference>